<dbReference type="InterPro" id="IPR050378">
    <property type="entry name" value="Metallo-dep_Hydrolases_sf"/>
</dbReference>
<dbReference type="AlphaFoldDB" id="A0A6J6S4Y8"/>
<dbReference type="Pfam" id="PF07969">
    <property type="entry name" value="Amidohydro_3"/>
    <property type="match status" value="1"/>
</dbReference>
<dbReference type="SUPFAM" id="SSF51556">
    <property type="entry name" value="Metallo-dependent hydrolases"/>
    <property type="match status" value="1"/>
</dbReference>
<evidence type="ECO:0000259" key="1">
    <source>
        <dbReference type="Pfam" id="PF07969"/>
    </source>
</evidence>
<dbReference type="InterPro" id="IPR032466">
    <property type="entry name" value="Metal_Hydrolase"/>
</dbReference>
<feature type="domain" description="Amidohydrolase 3" evidence="1">
    <location>
        <begin position="46"/>
        <end position="539"/>
    </location>
</feature>
<dbReference type="EMBL" id="CAEZYR010000009">
    <property type="protein sequence ID" value="CAB4730070.1"/>
    <property type="molecule type" value="Genomic_DNA"/>
</dbReference>
<dbReference type="InterPro" id="IPR013108">
    <property type="entry name" value="Amidohydro_3"/>
</dbReference>
<organism evidence="2">
    <name type="scientific">freshwater metagenome</name>
    <dbReference type="NCBI Taxonomy" id="449393"/>
    <lineage>
        <taxon>unclassified sequences</taxon>
        <taxon>metagenomes</taxon>
        <taxon>ecological metagenomes</taxon>
    </lineage>
</organism>
<gene>
    <name evidence="2" type="ORF">UFOPK2754_00414</name>
</gene>
<dbReference type="GO" id="GO:0005829">
    <property type="term" value="C:cytosol"/>
    <property type="evidence" value="ECO:0007669"/>
    <property type="project" value="TreeGrafter"/>
</dbReference>
<accession>A0A6J6S4Y8</accession>
<sequence>MTFDLVIRNGVVVDGSGLDAYRADVGVIGNRIARIGRIPERGRGDIDAEGHVVTPGFIDGHTHMDAQVFWDPRGTFSCYHGVTTVVMGHCGFTLAPAPKAQRHLVVRNLERAEDISGEAMAAGIEWTWTTFAEYLDVVDALPKGINYAANIGHSALRTYAMGERAFEGAPTDAELGFMVDELRAAMRAGAYGFTTSRTRQHQTSDDRPVASRLATLDEVARLVEVLGEEGAGIFQLVQDPPAPDEEAARDAWMRSLAVRTGVPFAVGATGGARGVKALRLIDDIASAGGRIFGLTHPRGIGTMSSFLTQLPFDNLPEWRELRARSVEDQKRALRDPETRRRLVWSANNSTYGERVGGEAPKPDFDLMRVLDQPVPPNPTVREAAAARGVDPVELMIDLSLERDFAQFFVQPGAAFDYDAVKTLLKHPRTVMAFSDAGAHVSQMSDCSIQTYLLAHWVRDRQDFTLEEAVRMITLAPARAWRFHDRGLVREGLVADLNVFDPATVAPDMPTVVHDLPAGARRIRQTATGFLATVVGGTVTVRSGEHTGAAPGVLIRSRS</sequence>
<dbReference type="GO" id="GO:0016812">
    <property type="term" value="F:hydrolase activity, acting on carbon-nitrogen (but not peptide) bonds, in cyclic amides"/>
    <property type="evidence" value="ECO:0007669"/>
    <property type="project" value="TreeGrafter"/>
</dbReference>
<dbReference type="PANTHER" id="PTHR11647">
    <property type="entry name" value="HYDRANTOINASE/DIHYDROPYRIMIDINASE FAMILY MEMBER"/>
    <property type="match status" value="1"/>
</dbReference>
<protein>
    <submittedName>
        <fullName evidence="2">Unannotated protein</fullName>
    </submittedName>
</protein>
<dbReference type="Gene3D" id="3.20.20.140">
    <property type="entry name" value="Metal-dependent hydrolases"/>
    <property type="match status" value="2"/>
</dbReference>
<proteinExistence type="predicted"/>
<dbReference type="InterPro" id="IPR011059">
    <property type="entry name" value="Metal-dep_hydrolase_composite"/>
</dbReference>
<name>A0A6J6S4Y8_9ZZZZ</name>
<reference evidence="2" key="1">
    <citation type="submission" date="2020-05" db="EMBL/GenBank/DDBJ databases">
        <authorList>
            <person name="Chiriac C."/>
            <person name="Salcher M."/>
            <person name="Ghai R."/>
            <person name="Kavagutti S V."/>
        </authorList>
    </citation>
    <scope>NUCLEOTIDE SEQUENCE</scope>
</reference>
<evidence type="ECO:0000313" key="2">
    <source>
        <dbReference type="EMBL" id="CAB4730070.1"/>
    </source>
</evidence>
<dbReference type="PANTHER" id="PTHR11647:SF1">
    <property type="entry name" value="COLLAPSIN RESPONSE MEDIATOR PROTEIN"/>
    <property type="match status" value="1"/>
</dbReference>
<dbReference type="SUPFAM" id="SSF51338">
    <property type="entry name" value="Composite domain of metallo-dependent hydrolases"/>
    <property type="match status" value="1"/>
</dbReference>